<dbReference type="AlphaFoldDB" id="A0A7J9UWL0"/>
<comment type="caution">
    <text evidence="6">The sequence shown here is derived from an EMBL/GenBank/DDBJ whole genome shotgun (WGS) entry which is preliminary data.</text>
</comment>
<evidence type="ECO:0000256" key="5">
    <source>
        <dbReference type="ARBA" id="ARBA00023136"/>
    </source>
</evidence>
<protein>
    <submittedName>
        <fullName evidence="6">LemA family protein</fullName>
    </submittedName>
</protein>
<comment type="subcellular location">
    <subcellularLocation>
        <location evidence="1">Membrane</location>
        <topology evidence="1">Single-pass membrane protein</topology>
    </subcellularLocation>
</comment>
<dbReference type="Proteomes" id="UP000429644">
    <property type="component" value="Unassembled WGS sequence"/>
</dbReference>
<evidence type="ECO:0000256" key="1">
    <source>
        <dbReference type="ARBA" id="ARBA00004167"/>
    </source>
</evidence>
<proteinExistence type="inferred from homology"/>
<evidence type="ECO:0000256" key="4">
    <source>
        <dbReference type="ARBA" id="ARBA00022989"/>
    </source>
</evidence>
<dbReference type="SUPFAM" id="SSF140478">
    <property type="entry name" value="LemA-like"/>
    <property type="match status" value="1"/>
</dbReference>
<evidence type="ECO:0000313" key="7">
    <source>
        <dbReference type="Proteomes" id="UP000429644"/>
    </source>
</evidence>
<dbReference type="Gene3D" id="1.20.1440.20">
    <property type="entry name" value="LemA-like domain"/>
    <property type="match status" value="1"/>
</dbReference>
<dbReference type="EMBL" id="WHPD01002176">
    <property type="protein sequence ID" value="MPV89016.1"/>
    <property type="molecule type" value="Genomic_DNA"/>
</dbReference>
<keyword evidence="5" id="KW-0472">Membrane</keyword>
<dbReference type="PANTHER" id="PTHR34478">
    <property type="entry name" value="PROTEIN LEMA"/>
    <property type="match status" value="1"/>
</dbReference>
<dbReference type="OrthoDB" id="9804152at2"/>
<dbReference type="GO" id="GO:0016020">
    <property type="term" value="C:membrane"/>
    <property type="evidence" value="ECO:0007669"/>
    <property type="project" value="UniProtKB-SubCell"/>
</dbReference>
<dbReference type="RefSeq" id="WP_152231706.1">
    <property type="nucleotide sequence ID" value="NZ_BAAAOT010000019.1"/>
</dbReference>
<dbReference type="InterPro" id="IPR007156">
    <property type="entry name" value="MamQ_LemA"/>
</dbReference>
<keyword evidence="3" id="KW-0812">Transmembrane</keyword>
<evidence type="ECO:0000313" key="6">
    <source>
        <dbReference type="EMBL" id="MPV89016.1"/>
    </source>
</evidence>
<keyword evidence="7" id="KW-1185">Reference proteome</keyword>
<gene>
    <name evidence="6" type="ORF">GB882_10085</name>
</gene>
<evidence type="ECO:0000256" key="3">
    <source>
        <dbReference type="ARBA" id="ARBA00022692"/>
    </source>
</evidence>
<comment type="similarity">
    <text evidence="2">Belongs to the LemA family.</text>
</comment>
<organism evidence="6 7">
    <name type="scientific">Georgenia ruanii</name>
    <dbReference type="NCBI Taxonomy" id="348442"/>
    <lineage>
        <taxon>Bacteria</taxon>
        <taxon>Bacillati</taxon>
        <taxon>Actinomycetota</taxon>
        <taxon>Actinomycetes</taxon>
        <taxon>Micrococcales</taxon>
        <taxon>Bogoriellaceae</taxon>
        <taxon>Georgenia</taxon>
    </lineage>
</organism>
<dbReference type="InterPro" id="IPR023353">
    <property type="entry name" value="LemA-like_dom_sf"/>
</dbReference>
<dbReference type="PANTHER" id="PTHR34478:SF1">
    <property type="entry name" value="PROTEIN LEMA"/>
    <property type="match status" value="1"/>
</dbReference>
<reference evidence="6 7" key="1">
    <citation type="submission" date="2019-10" db="EMBL/GenBank/DDBJ databases">
        <title>Georgenia wutianyii sp. nov. and Georgenia yuyongxinii sp. nov. isolated from plateau pika (Ochotona curzoniae) in the Qinghai-Tibet plateau of China.</title>
        <authorList>
            <person name="Tian Z."/>
        </authorList>
    </citation>
    <scope>NUCLEOTIDE SEQUENCE [LARGE SCALE GENOMIC DNA]</scope>
    <source>
        <strain evidence="6 7">JCM 15130</strain>
    </source>
</reference>
<keyword evidence="4" id="KW-1133">Transmembrane helix</keyword>
<evidence type="ECO:0000256" key="2">
    <source>
        <dbReference type="ARBA" id="ARBA00008854"/>
    </source>
</evidence>
<dbReference type="Pfam" id="PF04011">
    <property type="entry name" value="LemA"/>
    <property type="match status" value="1"/>
</dbReference>
<name>A0A7J9UWL0_9MICO</name>
<accession>A0A7J9UWL0</accession>
<sequence>MDGLVVALVLIAVVVAAVGGWAVATDNGFARQRRLLGEAWGQIDVELRRRRDLVPRLAAMITADLPSAEEPARECERCAAWAGATVADPAEQARRENDLTAALGRLLAAAATSSRLSGAEAFARLHAELTDVEDHIAAGRRFYNAHARQLNARLESFPAGLVARLSGIRPAAYFAAEDPAVRAAPAAAFEDPQLRRGR</sequence>